<evidence type="ECO:0000313" key="6">
    <source>
        <dbReference type="EMBL" id="KAK8839391.1"/>
    </source>
</evidence>
<dbReference type="PROSITE" id="PS00108">
    <property type="entry name" value="PROTEIN_KINASE_ST"/>
    <property type="match status" value="1"/>
</dbReference>
<keyword evidence="4" id="KW-0723">Serine/threonine-protein kinase</keyword>
<dbReference type="InterPro" id="IPR008271">
    <property type="entry name" value="Ser/Thr_kinase_AS"/>
</dbReference>
<keyword evidence="4" id="KW-0418">Kinase</keyword>
<keyword evidence="1 3" id="KW-0547">Nucleotide-binding</keyword>
<dbReference type="PANTHER" id="PTHR24362:SF309">
    <property type="entry name" value="PROTEIN KINASE DOMAIN-CONTAINING PROTEIN"/>
    <property type="match status" value="1"/>
</dbReference>
<dbReference type="Pfam" id="PF00069">
    <property type="entry name" value="Pkinase"/>
    <property type="match status" value="1"/>
</dbReference>
<comment type="caution">
    <text evidence="6">The sequence shown here is derived from an EMBL/GenBank/DDBJ whole genome shotgun (WGS) entry which is preliminary data.</text>
</comment>
<reference evidence="6 7" key="1">
    <citation type="submission" date="2024-04" db="EMBL/GenBank/DDBJ databases">
        <title>Tritrichomonas musculus Genome.</title>
        <authorList>
            <person name="Alves-Ferreira E."/>
            <person name="Grigg M."/>
            <person name="Lorenzi H."/>
            <person name="Galac M."/>
        </authorList>
    </citation>
    <scope>NUCLEOTIDE SEQUENCE [LARGE SCALE GENOMIC DNA]</scope>
    <source>
        <strain evidence="6 7">EAF2021</strain>
    </source>
</reference>
<keyword evidence="4" id="KW-0808">Transferase</keyword>
<feature type="domain" description="Protein kinase" evidence="5">
    <location>
        <begin position="22"/>
        <end position="290"/>
    </location>
</feature>
<dbReference type="Gene3D" id="1.10.510.10">
    <property type="entry name" value="Transferase(Phosphotransferase) domain 1"/>
    <property type="match status" value="1"/>
</dbReference>
<evidence type="ECO:0000256" key="4">
    <source>
        <dbReference type="RuleBase" id="RU000304"/>
    </source>
</evidence>
<dbReference type="PANTHER" id="PTHR24362">
    <property type="entry name" value="SERINE/THREONINE-PROTEIN KINASE NEK"/>
    <property type="match status" value="1"/>
</dbReference>
<dbReference type="EMBL" id="JAPFFF010000051">
    <property type="protein sequence ID" value="KAK8839391.1"/>
    <property type="molecule type" value="Genomic_DNA"/>
</dbReference>
<sequence>MSELLPSISPLISSLPFRKNNYQFLSVIGSGGSSVVFKVQSFNYRSTFFAAKVTPKTNESRLLDLNALKSLSHSYIISVYDFFEDEQNYYIILEYCQNGSLSSLIKAGQINTKDDMLFFMKKLSSAIFFCHSKGIAHRDIKPSNVLLDTYGRPKLIDFGICEMLYTNNNVDSNLREDDGGYYLAKKSGQIKLIRKFYGSPPYLAPEIVLKEPYDPFSADVWSLGVTFYEIATGSLPWNPHSGKMEDAICQSSLLFPNSTPSIIQKLIKTMMQVDPKKRPTMRSIANCSLFETNIPSSLKLFTSSSAFFNINATEDQPEEMSQGSSGKKLRKSSNCVTFSNYESFMNNKSCSQQIATSSLVFKQTNPTIKRRRTCVRPSNNITLKAYSSSPFRSSKNRLPFISSE</sequence>
<protein>
    <recommendedName>
        <fullName evidence="5">Protein kinase domain-containing protein</fullName>
    </recommendedName>
</protein>
<dbReference type="SUPFAM" id="SSF56112">
    <property type="entry name" value="Protein kinase-like (PK-like)"/>
    <property type="match status" value="1"/>
</dbReference>
<keyword evidence="7" id="KW-1185">Reference proteome</keyword>
<dbReference type="InterPro" id="IPR017441">
    <property type="entry name" value="Protein_kinase_ATP_BS"/>
</dbReference>
<accession>A0ABR2H0K1</accession>
<dbReference type="PROSITE" id="PS50011">
    <property type="entry name" value="PROTEIN_KINASE_DOM"/>
    <property type="match status" value="1"/>
</dbReference>
<proteinExistence type="inferred from homology"/>
<evidence type="ECO:0000256" key="3">
    <source>
        <dbReference type="PROSITE-ProRule" id="PRU10141"/>
    </source>
</evidence>
<dbReference type="InterPro" id="IPR000719">
    <property type="entry name" value="Prot_kinase_dom"/>
</dbReference>
<keyword evidence="2 3" id="KW-0067">ATP-binding</keyword>
<gene>
    <name evidence="6" type="ORF">M9Y10_031740</name>
</gene>
<organism evidence="6 7">
    <name type="scientific">Tritrichomonas musculus</name>
    <dbReference type="NCBI Taxonomy" id="1915356"/>
    <lineage>
        <taxon>Eukaryota</taxon>
        <taxon>Metamonada</taxon>
        <taxon>Parabasalia</taxon>
        <taxon>Tritrichomonadida</taxon>
        <taxon>Tritrichomonadidae</taxon>
        <taxon>Tritrichomonas</taxon>
    </lineage>
</organism>
<dbReference type="PROSITE" id="PS00107">
    <property type="entry name" value="PROTEIN_KINASE_ATP"/>
    <property type="match status" value="1"/>
</dbReference>
<evidence type="ECO:0000313" key="7">
    <source>
        <dbReference type="Proteomes" id="UP001470230"/>
    </source>
</evidence>
<name>A0ABR2H0K1_9EUKA</name>
<feature type="binding site" evidence="3">
    <location>
        <position position="52"/>
    </location>
    <ligand>
        <name>ATP</name>
        <dbReference type="ChEBI" id="CHEBI:30616"/>
    </ligand>
</feature>
<evidence type="ECO:0000256" key="2">
    <source>
        <dbReference type="ARBA" id="ARBA00022840"/>
    </source>
</evidence>
<evidence type="ECO:0000259" key="5">
    <source>
        <dbReference type="PROSITE" id="PS50011"/>
    </source>
</evidence>
<evidence type="ECO:0000256" key="1">
    <source>
        <dbReference type="ARBA" id="ARBA00022741"/>
    </source>
</evidence>
<dbReference type="SMART" id="SM00220">
    <property type="entry name" value="S_TKc"/>
    <property type="match status" value="1"/>
</dbReference>
<dbReference type="InterPro" id="IPR011009">
    <property type="entry name" value="Kinase-like_dom_sf"/>
</dbReference>
<comment type="similarity">
    <text evidence="4">Belongs to the protein kinase superfamily.</text>
</comment>
<dbReference type="Proteomes" id="UP001470230">
    <property type="component" value="Unassembled WGS sequence"/>
</dbReference>